<comment type="caution">
    <text evidence="3">The sequence shown here is derived from an EMBL/GenBank/DDBJ whole genome shotgun (WGS) entry which is preliminary data.</text>
</comment>
<dbReference type="Proteomes" id="UP001597191">
    <property type="component" value="Unassembled WGS sequence"/>
</dbReference>
<dbReference type="Pfam" id="PF13731">
    <property type="entry name" value="WxL"/>
    <property type="match status" value="1"/>
</dbReference>
<protein>
    <submittedName>
        <fullName evidence="3">WxL domain-containing protein</fullName>
    </submittedName>
</protein>
<accession>A0ABW4BLR4</accession>
<evidence type="ECO:0000313" key="4">
    <source>
        <dbReference type="Proteomes" id="UP001597191"/>
    </source>
</evidence>
<name>A0ABW4BLR4_9LACO</name>
<sequence>MKLNKTMALLAVLALSTFSTGITATQAATGDTTNEVADGTKANINLTTDPTDPDNPRDTGSIILKSAPTIEFGTQVLTGATKTYDADTNPTDPIKVINPGFTSGWTVTVAASDFKNADGSKTLNGAQLTLDAGTVANADPVDTKTDGVSSTGLKLNSSAAPVFDATAGNGIGTFTSTYTKTQAHLTVPSTATADSYASTLTWTIANTPK</sequence>
<proteinExistence type="predicted"/>
<evidence type="ECO:0000256" key="1">
    <source>
        <dbReference type="SAM" id="SignalP"/>
    </source>
</evidence>
<feature type="signal peptide" evidence="1">
    <location>
        <begin position="1"/>
        <end position="24"/>
    </location>
</feature>
<keyword evidence="1" id="KW-0732">Signal</keyword>
<evidence type="ECO:0000313" key="3">
    <source>
        <dbReference type="EMBL" id="MFD1410588.1"/>
    </source>
</evidence>
<dbReference type="RefSeq" id="WP_164509227.1">
    <property type="nucleotide sequence ID" value="NZ_JBHTOH010000017.1"/>
</dbReference>
<feature type="domain" description="WxL" evidence="2">
    <location>
        <begin position="27"/>
        <end position="208"/>
    </location>
</feature>
<reference evidence="4" key="1">
    <citation type="journal article" date="2019" name="Int. J. Syst. Evol. Microbiol.">
        <title>The Global Catalogue of Microorganisms (GCM) 10K type strain sequencing project: providing services to taxonomists for standard genome sequencing and annotation.</title>
        <authorList>
            <consortium name="The Broad Institute Genomics Platform"/>
            <consortium name="The Broad Institute Genome Sequencing Center for Infectious Disease"/>
            <person name="Wu L."/>
            <person name="Ma J."/>
        </authorList>
    </citation>
    <scope>NUCLEOTIDE SEQUENCE [LARGE SCALE GENOMIC DNA]</scope>
    <source>
        <strain evidence="4">CCM 8937</strain>
    </source>
</reference>
<dbReference type="EMBL" id="JBHTOH010000017">
    <property type="protein sequence ID" value="MFD1410588.1"/>
    <property type="molecule type" value="Genomic_DNA"/>
</dbReference>
<feature type="chain" id="PRO_5045497598" evidence="1">
    <location>
        <begin position="25"/>
        <end position="209"/>
    </location>
</feature>
<organism evidence="3 4">
    <name type="scientific">Lapidilactobacillus gannanensis</name>
    <dbReference type="NCBI Taxonomy" id="2486002"/>
    <lineage>
        <taxon>Bacteria</taxon>
        <taxon>Bacillati</taxon>
        <taxon>Bacillota</taxon>
        <taxon>Bacilli</taxon>
        <taxon>Lactobacillales</taxon>
        <taxon>Lactobacillaceae</taxon>
        <taxon>Lapidilactobacillus</taxon>
    </lineage>
</organism>
<dbReference type="InterPro" id="IPR027994">
    <property type="entry name" value="WxL_dom"/>
</dbReference>
<evidence type="ECO:0000259" key="2">
    <source>
        <dbReference type="Pfam" id="PF13731"/>
    </source>
</evidence>
<gene>
    <name evidence="3" type="ORF">ACFQ4R_02985</name>
</gene>
<keyword evidence="4" id="KW-1185">Reference proteome</keyword>